<keyword evidence="3" id="KW-1185">Reference proteome</keyword>
<proteinExistence type="predicted"/>
<dbReference type="EMBL" id="CAMXCT010000021">
    <property type="protein sequence ID" value="CAI3972582.1"/>
    <property type="molecule type" value="Genomic_DNA"/>
</dbReference>
<evidence type="ECO:0000313" key="2">
    <source>
        <dbReference type="EMBL" id="CAL4759894.1"/>
    </source>
</evidence>
<name>A0A9P1BFY3_9DINO</name>
<dbReference type="Proteomes" id="UP001152797">
    <property type="component" value="Unassembled WGS sequence"/>
</dbReference>
<gene>
    <name evidence="1" type="ORF">C1SCF055_LOCUS1154</name>
</gene>
<dbReference type="EMBL" id="CAMXCT020000021">
    <property type="protein sequence ID" value="CAL1125957.1"/>
    <property type="molecule type" value="Genomic_DNA"/>
</dbReference>
<protein>
    <submittedName>
        <fullName evidence="1">Uncharacterized protein</fullName>
    </submittedName>
</protein>
<evidence type="ECO:0000313" key="3">
    <source>
        <dbReference type="Proteomes" id="UP001152797"/>
    </source>
</evidence>
<accession>A0A9P1BFY3</accession>
<comment type="caution">
    <text evidence="1">The sequence shown here is derived from an EMBL/GenBank/DDBJ whole genome shotgun (WGS) entry which is preliminary data.</text>
</comment>
<organism evidence="1">
    <name type="scientific">Cladocopium goreaui</name>
    <dbReference type="NCBI Taxonomy" id="2562237"/>
    <lineage>
        <taxon>Eukaryota</taxon>
        <taxon>Sar</taxon>
        <taxon>Alveolata</taxon>
        <taxon>Dinophyceae</taxon>
        <taxon>Suessiales</taxon>
        <taxon>Symbiodiniaceae</taxon>
        <taxon>Cladocopium</taxon>
    </lineage>
</organism>
<reference evidence="2 3" key="2">
    <citation type="submission" date="2024-05" db="EMBL/GenBank/DDBJ databases">
        <authorList>
            <person name="Chen Y."/>
            <person name="Shah S."/>
            <person name="Dougan E. K."/>
            <person name="Thang M."/>
            <person name="Chan C."/>
        </authorList>
    </citation>
    <scope>NUCLEOTIDE SEQUENCE [LARGE SCALE GENOMIC DNA]</scope>
</reference>
<dbReference type="AlphaFoldDB" id="A0A9P1BFY3"/>
<reference evidence="1" key="1">
    <citation type="submission" date="2022-10" db="EMBL/GenBank/DDBJ databases">
        <authorList>
            <person name="Chen Y."/>
            <person name="Dougan E. K."/>
            <person name="Chan C."/>
            <person name="Rhodes N."/>
            <person name="Thang M."/>
        </authorList>
    </citation>
    <scope>NUCLEOTIDE SEQUENCE</scope>
</reference>
<sequence>MEAHPEWLLEKMFMMLEERSRFRLAMTSRDALASAEHHVLALVVHGTPLARHHLVRQALSPESPGASKHRRQRQMVHSSSPLYLARCMGRILQKVAVSGTLCHHGGTVVSYSGQLRQLFEDGELEIELRAKTEILTECGEDVADVLRIVASWNFEDDQILAWKEDTGMGINDWVGYLDIMGCQLTLRNALGSDIILKFLEPHQAAPRLSSWLEDFFNFPEAALEAPCCGPVFLALGRMGH</sequence>
<dbReference type="EMBL" id="CAMXCT030000021">
    <property type="protein sequence ID" value="CAL4759894.1"/>
    <property type="molecule type" value="Genomic_DNA"/>
</dbReference>
<evidence type="ECO:0000313" key="1">
    <source>
        <dbReference type="EMBL" id="CAI3972582.1"/>
    </source>
</evidence>